<dbReference type="Gene3D" id="1.10.150.690">
    <property type="entry name" value="DUF2063"/>
    <property type="match status" value="1"/>
</dbReference>
<keyword evidence="2" id="KW-0238">DNA-binding</keyword>
<feature type="domain" description="Putative DNA-binding" evidence="1">
    <location>
        <begin position="5"/>
        <end position="95"/>
    </location>
</feature>
<dbReference type="GO" id="GO:0003677">
    <property type="term" value="F:DNA binding"/>
    <property type="evidence" value="ECO:0007669"/>
    <property type="project" value="UniProtKB-KW"/>
</dbReference>
<dbReference type="Pfam" id="PF09836">
    <property type="entry name" value="DUF2063"/>
    <property type="match status" value="1"/>
</dbReference>
<dbReference type="EMBL" id="FOSZ01000007">
    <property type="protein sequence ID" value="SFL22704.1"/>
    <property type="molecule type" value="Genomic_DNA"/>
</dbReference>
<protein>
    <submittedName>
        <fullName evidence="2">Putative DNA-binding domain-containing protein</fullName>
    </submittedName>
</protein>
<dbReference type="Proteomes" id="UP000198851">
    <property type="component" value="Unassembled WGS sequence"/>
</dbReference>
<dbReference type="RefSeq" id="WP_093325059.1">
    <property type="nucleotide sequence ID" value="NZ_FOSZ01000007.1"/>
</dbReference>
<proteinExistence type="predicted"/>
<dbReference type="InterPro" id="IPR044922">
    <property type="entry name" value="DUF2063_N_sf"/>
</dbReference>
<reference evidence="3" key="1">
    <citation type="submission" date="2016-10" db="EMBL/GenBank/DDBJ databases">
        <authorList>
            <person name="Varghese N."/>
            <person name="Submissions S."/>
        </authorList>
    </citation>
    <scope>NUCLEOTIDE SEQUENCE [LARGE SCALE GENOMIC DNA]</scope>
    <source>
        <strain evidence="3">DSM 28453</strain>
    </source>
</reference>
<name>A0A1I4FY51_9RHOB</name>
<evidence type="ECO:0000259" key="1">
    <source>
        <dbReference type="Pfam" id="PF09836"/>
    </source>
</evidence>
<gene>
    <name evidence="2" type="ORF">SAMN04488036_10744</name>
</gene>
<organism evidence="2 3">
    <name type="scientific">Shimia haliotis</name>
    <dbReference type="NCBI Taxonomy" id="1280847"/>
    <lineage>
        <taxon>Bacteria</taxon>
        <taxon>Pseudomonadati</taxon>
        <taxon>Pseudomonadota</taxon>
        <taxon>Alphaproteobacteria</taxon>
        <taxon>Rhodobacterales</taxon>
        <taxon>Roseobacteraceae</taxon>
    </lineage>
</organism>
<accession>A0A1I4FY51</accession>
<dbReference type="STRING" id="1280847.SAMN04488036_10744"/>
<keyword evidence="3" id="KW-1185">Reference proteome</keyword>
<sequence length="250" mass="26423">MIVSQTEFRGALLDGARERPIGLVDEKGRAAGRRFDVYRNNVAVSLTEALSQGFPTIAKLIGEENFNAVAGIFLRQSPPASPLMMHYGAGFPEFLEGFAPLQHLGYLADVARLELALRRSYHAADATPIAPDALGEIDPMQLGNVVMTFAPAVELLHSPWPLHAIWAYNMQGGPKPQAVAQDVLITRAEFDPMPYALPAGGLAAMTALTAGNPLGEAAAIGANSAPDFDLGALLALLLQGNAITSISITP</sequence>
<evidence type="ECO:0000313" key="2">
    <source>
        <dbReference type="EMBL" id="SFL22704.1"/>
    </source>
</evidence>
<evidence type="ECO:0000313" key="3">
    <source>
        <dbReference type="Proteomes" id="UP000198851"/>
    </source>
</evidence>
<dbReference type="OrthoDB" id="4146344at2"/>
<dbReference type="AlphaFoldDB" id="A0A1I4FY51"/>
<dbReference type="InterPro" id="IPR018640">
    <property type="entry name" value="DUF2063"/>
</dbReference>